<evidence type="ECO:0000313" key="2">
    <source>
        <dbReference type="Proteomes" id="UP000177803"/>
    </source>
</evidence>
<dbReference type="AlphaFoldDB" id="A0A1F6NLX2"/>
<gene>
    <name evidence="1" type="ORF">A2261_01365</name>
</gene>
<organism evidence="1 2">
    <name type="scientific">Candidatus Magasanikbacteria bacterium RIFOXYA2_FULL_44_8</name>
    <dbReference type="NCBI Taxonomy" id="1798696"/>
    <lineage>
        <taxon>Bacteria</taxon>
        <taxon>Candidatus Magasanikiibacteriota</taxon>
    </lineage>
</organism>
<sequence length="131" mass="14867">MEELPYTNFNGRIVTIAGRSYLMIGPASAYLPADGIFPDGGAFPMLAKIAKKLKVAFAEEWQHVARNKSDLPQLGEPYALLFQDDGDGDVLWVQMSSQKCNWYVIQPDALPIAYPFVYYERAYFVRRIQPN</sequence>
<protein>
    <submittedName>
        <fullName evidence="1">Uncharacterized protein</fullName>
    </submittedName>
</protein>
<reference evidence="1 2" key="1">
    <citation type="journal article" date="2016" name="Nat. Commun.">
        <title>Thousands of microbial genomes shed light on interconnected biogeochemical processes in an aquifer system.</title>
        <authorList>
            <person name="Anantharaman K."/>
            <person name="Brown C.T."/>
            <person name="Hug L.A."/>
            <person name="Sharon I."/>
            <person name="Castelle C.J."/>
            <person name="Probst A.J."/>
            <person name="Thomas B.C."/>
            <person name="Singh A."/>
            <person name="Wilkins M.J."/>
            <person name="Karaoz U."/>
            <person name="Brodie E.L."/>
            <person name="Williams K.H."/>
            <person name="Hubbard S.S."/>
            <person name="Banfield J.F."/>
        </authorList>
    </citation>
    <scope>NUCLEOTIDE SEQUENCE [LARGE SCALE GENOMIC DNA]</scope>
</reference>
<dbReference type="Proteomes" id="UP000177803">
    <property type="component" value="Unassembled WGS sequence"/>
</dbReference>
<evidence type="ECO:0000313" key="1">
    <source>
        <dbReference type="EMBL" id="OGH84743.1"/>
    </source>
</evidence>
<proteinExistence type="predicted"/>
<accession>A0A1F6NLX2</accession>
<dbReference type="EMBL" id="MFQR01000002">
    <property type="protein sequence ID" value="OGH84743.1"/>
    <property type="molecule type" value="Genomic_DNA"/>
</dbReference>
<name>A0A1F6NLX2_9BACT</name>
<comment type="caution">
    <text evidence="1">The sequence shown here is derived from an EMBL/GenBank/DDBJ whole genome shotgun (WGS) entry which is preliminary data.</text>
</comment>